<comment type="caution">
    <text evidence="6">The sequence shown here is derived from an EMBL/GenBank/DDBJ whole genome shotgun (WGS) entry which is preliminary data.</text>
</comment>
<evidence type="ECO:0000256" key="5">
    <source>
        <dbReference type="RuleBase" id="RU361279"/>
    </source>
</evidence>
<proteinExistence type="inferred from homology"/>
<dbReference type="InterPro" id="IPR024185">
    <property type="entry name" value="FTHF_cligase-like_sf"/>
</dbReference>
<dbReference type="PANTHER" id="PTHR23407">
    <property type="entry name" value="ATPASE INHIBITOR/5-FORMYLTETRAHYDROFOLATE CYCLO-LIGASE"/>
    <property type="match status" value="1"/>
</dbReference>
<feature type="binding site" evidence="4">
    <location>
        <position position="56"/>
    </location>
    <ligand>
        <name>substrate</name>
    </ligand>
</feature>
<sequence length="219" mass="24765">MPDPQVITEKAALRRTLRQRRVAVDDATRRTASLAVTRQIRAAGLLRRGRNIAIYVPMGSEISTWPLILAALKAGCRVFLPETPRPGKGRHLEFVRFDEQSRWHEGAFGIPVPVHTHYCAARDLDIVFLPLLGFDAVLGRMGQGGGYYDTTFAFRRARLHWKKPQLIGVAFDCQRVDALPLDPWDLRLDKIFTETGHYNSRRSPAQFTTIYAGRPPSDT</sequence>
<dbReference type="NCBIfam" id="TIGR02727">
    <property type="entry name" value="MTHFS_bact"/>
    <property type="match status" value="1"/>
</dbReference>
<evidence type="ECO:0000313" key="7">
    <source>
        <dbReference type="Proteomes" id="UP000037939"/>
    </source>
</evidence>
<accession>A0A0N0GMY3</accession>
<keyword evidence="6" id="KW-0436">Ligase</keyword>
<comment type="catalytic activity">
    <reaction evidence="5">
        <text>(6S)-5-formyl-5,6,7,8-tetrahydrofolate + ATP = (6R)-5,10-methenyltetrahydrofolate + ADP + phosphate</text>
        <dbReference type="Rhea" id="RHEA:10488"/>
        <dbReference type="ChEBI" id="CHEBI:30616"/>
        <dbReference type="ChEBI" id="CHEBI:43474"/>
        <dbReference type="ChEBI" id="CHEBI:57455"/>
        <dbReference type="ChEBI" id="CHEBI:57457"/>
        <dbReference type="ChEBI" id="CHEBI:456216"/>
        <dbReference type="EC" id="6.3.3.2"/>
    </reaction>
</comment>
<evidence type="ECO:0000256" key="2">
    <source>
        <dbReference type="ARBA" id="ARBA00022741"/>
    </source>
</evidence>
<feature type="binding site" evidence="4">
    <location>
        <begin position="140"/>
        <end position="148"/>
    </location>
    <ligand>
        <name>ATP</name>
        <dbReference type="ChEBI" id="CHEBI:30616"/>
    </ligand>
</feature>
<dbReference type="InterPro" id="IPR037171">
    <property type="entry name" value="NagB/RpiA_transferase-like"/>
</dbReference>
<dbReference type="SUPFAM" id="SSF100950">
    <property type="entry name" value="NagB/RpiA/CoA transferase-like"/>
    <property type="match status" value="1"/>
</dbReference>
<evidence type="ECO:0000256" key="3">
    <source>
        <dbReference type="ARBA" id="ARBA00022840"/>
    </source>
</evidence>
<dbReference type="Gene3D" id="3.40.50.10420">
    <property type="entry name" value="NagB/RpiA/CoA transferase-like"/>
    <property type="match status" value="1"/>
</dbReference>
<feature type="binding site" evidence="4">
    <location>
        <position position="61"/>
    </location>
    <ligand>
        <name>substrate</name>
    </ligand>
</feature>
<gene>
    <name evidence="6" type="ORF">WG78_13955</name>
</gene>
<dbReference type="PIRSF" id="PIRSF006806">
    <property type="entry name" value="FTHF_cligase"/>
    <property type="match status" value="1"/>
</dbReference>
<keyword evidence="7" id="KW-1185">Reference proteome</keyword>
<comment type="similarity">
    <text evidence="1 5">Belongs to the 5-formyltetrahydrofolate cyclo-ligase family.</text>
</comment>
<feature type="binding site" evidence="4">
    <location>
        <begin position="10"/>
        <end position="14"/>
    </location>
    <ligand>
        <name>ATP</name>
        <dbReference type="ChEBI" id="CHEBI:30616"/>
    </ligand>
</feature>
<evidence type="ECO:0000256" key="1">
    <source>
        <dbReference type="ARBA" id="ARBA00010638"/>
    </source>
</evidence>
<dbReference type="RefSeq" id="WP_053938423.1">
    <property type="nucleotide sequence ID" value="NZ_LAQT01000010.1"/>
</dbReference>
<organism evidence="6 7">
    <name type="scientific">Amantichitinum ursilacus</name>
    <dbReference type="NCBI Taxonomy" id="857265"/>
    <lineage>
        <taxon>Bacteria</taxon>
        <taxon>Pseudomonadati</taxon>
        <taxon>Pseudomonadota</taxon>
        <taxon>Betaproteobacteria</taxon>
        <taxon>Neisseriales</taxon>
        <taxon>Chitinibacteraceae</taxon>
        <taxon>Amantichitinum</taxon>
    </lineage>
</organism>
<evidence type="ECO:0000256" key="4">
    <source>
        <dbReference type="PIRSR" id="PIRSR006806-1"/>
    </source>
</evidence>
<dbReference type="EMBL" id="LAQT01000010">
    <property type="protein sequence ID" value="KPC52169.1"/>
    <property type="molecule type" value="Genomic_DNA"/>
</dbReference>
<keyword evidence="5" id="KW-0479">Metal-binding</keyword>
<dbReference type="OrthoDB" id="9801938at2"/>
<dbReference type="PANTHER" id="PTHR23407:SF1">
    <property type="entry name" value="5-FORMYLTETRAHYDROFOLATE CYCLO-LIGASE"/>
    <property type="match status" value="1"/>
</dbReference>
<keyword evidence="2 4" id="KW-0547">Nucleotide-binding</keyword>
<dbReference type="STRING" id="857265.WG78_13955"/>
<comment type="cofactor">
    <cofactor evidence="5">
        <name>Mg(2+)</name>
        <dbReference type="ChEBI" id="CHEBI:18420"/>
    </cofactor>
</comment>
<dbReference type="AlphaFoldDB" id="A0A0N0GMY3"/>
<protein>
    <recommendedName>
        <fullName evidence="5">5-formyltetrahydrofolate cyclo-ligase</fullName>
        <ecNumber evidence="5">6.3.3.2</ecNumber>
    </recommendedName>
</protein>
<keyword evidence="3 4" id="KW-0067">ATP-binding</keyword>
<dbReference type="Pfam" id="PF01812">
    <property type="entry name" value="5-FTHF_cyc-lig"/>
    <property type="match status" value="1"/>
</dbReference>
<keyword evidence="5" id="KW-0460">Magnesium</keyword>
<dbReference type="GO" id="GO:0009396">
    <property type="term" value="P:folic acid-containing compound biosynthetic process"/>
    <property type="evidence" value="ECO:0007669"/>
    <property type="project" value="TreeGrafter"/>
</dbReference>
<dbReference type="GO" id="GO:0035999">
    <property type="term" value="P:tetrahydrofolate interconversion"/>
    <property type="evidence" value="ECO:0007669"/>
    <property type="project" value="TreeGrafter"/>
</dbReference>
<dbReference type="Proteomes" id="UP000037939">
    <property type="component" value="Unassembled WGS sequence"/>
</dbReference>
<name>A0A0N0GMY3_9NEIS</name>
<dbReference type="InterPro" id="IPR002698">
    <property type="entry name" value="FTHF_cligase"/>
</dbReference>
<dbReference type="GO" id="GO:0030272">
    <property type="term" value="F:5-formyltetrahydrofolate cyclo-ligase activity"/>
    <property type="evidence" value="ECO:0007669"/>
    <property type="project" value="UniProtKB-EC"/>
</dbReference>
<evidence type="ECO:0000313" key="6">
    <source>
        <dbReference type="EMBL" id="KPC52169.1"/>
    </source>
</evidence>
<dbReference type="GO" id="GO:0046872">
    <property type="term" value="F:metal ion binding"/>
    <property type="evidence" value="ECO:0007669"/>
    <property type="project" value="UniProtKB-KW"/>
</dbReference>
<reference evidence="6 7" key="1">
    <citation type="submission" date="2015-07" db="EMBL/GenBank/DDBJ databases">
        <title>Draft genome sequence of the Amantichitinum ursilacus IGB-41, a new chitin-degrading bacterium.</title>
        <authorList>
            <person name="Kirstahler P."/>
            <person name="Guenther M."/>
            <person name="Grumaz C."/>
            <person name="Rupp S."/>
            <person name="Zibek S."/>
            <person name="Sohn K."/>
        </authorList>
    </citation>
    <scope>NUCLEOTIDE SEQUENCE [LARGE SCALE GENOMIC DNA]</scope>
    <source>
        <strain evidence="6 7">IGB-41</strain>
    </source>
</reference>
<dbReference type="EC" id="6.3.3.2" evidence="5"/>
<dbReference type="GO" id="GO:0005524">
    <property type="term" value="F:ATP binding"/>
    <property type="evidence" value="ECO:0007669"/>
    <property type="project" value="UniProtKB-KW"/>
</dbReference>